<dbReference type="Proteomes" id="UP000268727">
    <property type="component" value="Unassembled WGS sequence"/>
</dbReference>
<dbReference type="PANTHER" id="PTHR18964:SF173">
    <property type="entry name" value="GLUCOKINASE"/>
    <property type="match status" value="1"/>
</dbReference>
<dbReference type="RefSeq" id="WP_148088703.1">
    <property type="nucleotide sequence ID" value="NZ_RJKM01000001.1"/>
</dbReference>
<dbReference type="Pfam" id="PF00480">
    <property type="entry name" value="ROK"/>
    <property type="match status" value="1"/>
</dbReference>
<dbReference type="OrthoDB" id="3189808at2"/>
<keyword evidence="3" id="KW-1185">Reference proteome</keyword>
<dbReference type="EMBL" id="RJKM01000001">
    <property type="protein sequence ID" value="ROP36012.1"/>
    <property type="molecule type" value="Genomic_DNA"/>
</dbReference>
<reference evidence="2 3" key="1">
    <citation type="submission" date="2018-11" db="EMBL/GenBank/DDBJ databases">
        <title>Sequencing the genomes of 1000 actinobacteria strains.</title>
        <authorList>
            <person name="Klenk H.-P."/>
        </authorList>
    </citation>
    <scope>NUCLEOTIDE SEQUENCE [LARGE SCALE GENOMIC DNA]</scope>
    <source>
        <strain evidence="2 3">DSM 44231</strain>
    </source>
</reference>
<accession>A0A3N1H159</accession>
<dbReference type="PROSITE" id="PS01125">
    <property type="entry name" value="ROK"/>
    <property type="match status" value="1"/>
</dbReference>
<evidence type="ECO:0000313" key="2">
    <source>
        <dbReference type="EMBL" id="ROP36012.1"/>
    </source>
</evidence>
<evidence type="ECO:0000256" key="1">
    <source>
        <dbReference type="ARBA" id="ARBA00006479"/>
    </source>
</evidence>
<dbReference type="PANTHER" id="PTHR18964">
    <property type="entry name" value="ROK (REPRESSOR, ORF, KINASE) FAMILY"/>
    <property type="match status" value="1"/>
</dbReference>
<evidence type="ECO:0000313" key="3">
    <source>
        <dbReference type="Proteomes" id="UP000268727"/>
    </source>
</evidence>
<dbReference type="GO" id="GO:0016301">
    <property type="term" value="F:kinase activity"/>
    <property type="evidence" value="ECO:0007669"/>
    <property type="project" value="UniProtKB-KW"/>
</dbReference>
<sequence>MARSGFTASPGEILALVRSGRVRTRRDLQELTGLSRSTVALRLSQLISAGYIRAVEQRRGTAGRPAEVLSFEESDKLVLAADLGATHARFALTDAGGRVLGERTEDLPVDQDPDVVLKIVLRRLRELLKSAGRDRARLVGVGVGLPAPVDFRTGRPVQPPIMPGWHGTAVARTLSDALGCPAFVDNDANLLGLGEVRERYPDVDNLLFVKVGTGIGAGVILGGRPERGSTGQGGDIGHIRIARPVDGARCRCGATGCLAAHASGAALAARLRERGIEARTSRDVVRLVLEGDADAITLVRDAGRLLGEVLATAVALLNPTVVVIGGDLALTREHLLGGVRERLYERTVSALASSVAVVESLLGDRAGVHGARHMVIDQVFSAEAVDARLAPEAVGASES</sequence>
<keyword evidence="2" id="KW-0808">Transferase</keyword>
<dbReference type="InterPro" id="IPR000600">
    <property type="entry name" value="ROK"/>
</dbReference>
<dbReference type="Gene3D" id="3.30.420.40">
    <property type="match status" value="2"/>
</dbReference>
<gene>
    <name evidence="2" type="ORF">EDD40_1272</name>
</gene>
<organism evidence="2 3">
    <name type="scientific">Saccharothrix texasensis</name>
    <dbReference type="NCBI Taxonomy" id="103734"/>
    <lineage>
        <taxon>Bacteria</taxon>
        <taxon>Bacillati</taxon>
        <taxon>Actinomycetota</taxon>
        <taxon>Actinomycetes</taxon>
        <taxon>Pseudonocardiales</taxon>
        <taxon>Pseudonocardiaceae</taxon>
        <taxon>Saccharothrix</taxon>
    </lineage>
</organism>
<dbReference type="InterPro" id="IPR036390">
    <property type="entry name" value="WH_DNA-bd_sf"/>
</dbReference>
<comment type="caution">
    <text evidence="2">The sequence shown here is derived from an EMBL/GenBank/DDBJ whole genome shotgun (WGS) entry which is preliminary data.</text>
</comment>
<dbReference type="SUPFAM" id="SSF46785">
    <property type="entry name" value="Winged helix' DNA-binding domain"/>
    <property type="match status" value="1"/>
</dbReference>
<dbReference type="SUPFAM" id="SSF53067">
    <property type="entry name" value="Actin-like ATPase domain"/>
    <property type="match status" value="1"/>
</dbReference>
<dbReference type="Pfam" id="PF13412">
    <property type="entry name" value="HTH_24"/>
    <property type="match status" value="1"/>
</dbReference>
<keyword evidence="2" id="KW-0418">Kinase</keyword>
<comment type="similarity">
    <text evidence="1">Belongs to the ROK (NagC/XylR) family.</text>
</comment>
<proteinExistence type="inferred from homology"/>
<protein>
    <submittedName>
        <fullName evidence="2">Putative NBD/HSP70 family sugar kinase</fullName>
    </submittedName>
</protein>
<dbReference type="InterPro" id="IPR036388">
    <property type="entry name" value="WH-like_DNA-bd_sf"/>
</dbReference>
<name>A0A3N1H159_9PSEU</name>
<dbReference type="AlphaFoldDB" id="A0A3N1H159"/>
<dbReference type="Gene3D" id="1.10.10.10">
    <property type="entry name" value="Winged helix-like DNA-binding domain superfamily/Winged helix DNA-binding domain"/>
    <property type="match status" value="1"/>
</dbReference>
<dbReference type="InterPro" id="IPR049874">
    <property type="entry name" value="ROK_cs"/>
</dbReference>
<dbReference type="InterPro" id="IPR043129">
    <property type="entry name" value="ATPase_NBD"/>
</dbReference>